<dbReference type="Proteomes" id="UP000281112">
    <property type="component" value="Unassembled WGS sequence"/>
</dbReference>
<organism evidence="1 2">
    <name type="scientific">Vibrio viridaestus</name>
    <dbReference type="NCBI Taxonomy" id="2487322"/>
    <lineage>
        <taxon>Bacteria</taxon>
        <taxon>Pseudomonadati</taxon>
        <taxon>Pseudomonadota</taxon>
        <taxon>Gammaproteobacteria</taxon>
        <taxon>Vibrionales</taxon>
        <taxon>Vibrionaceae</taxon>
        <taxon>Vibrio</taxon>
    </lineage>
</organism>
<reference evidence="1 2" key="1">
    <citation type="submission" date="2018-11" db="EMBL/GenBank/DDBJ databases">
        <title>Vibrio LJC006 sp. nov., isolated from seawater during the bloom of the enteromorpha.</title>
        <authorList>
            <person name="Liang J."/>
        </authorList>
    </citation>
    <scope>NUCLEOTIDE SEQUENCE [LARGE SCALE GENOMIC DNA]</scope>
    <source>
        <strain evidence="1 2">LJC006</strain>
    </source>
</reference>
<gene>
    <name evidence="1" type="ORF">EES38_07360</name>
</gene>
<proteinExistence type="predicted"/>
<dbReference type="EMBL" id="RJVQ01000002">
    <property type="protein sequence ID" value="RQW64385.1"/>
    <property type="molecule type" value="Genomic_DNA"/>
</dbReference>
<dbReference type="PANTHER" id="PTHR35175:SF2">
    <property type="entry name" value="DUF1289 DOMAIN-CONTAINING PROTEIN"/>
    <property type="match status" value="1"/>
</dbReference>
<accession>A0A3N9TLB0</accession>
<evidence type="ECO:0000313" key="2">
    <source>
        <dbReference type="Proteomes" id="UP000281112"/>
    </source>
</evidence>
<dbReference type="PANTHER" id="PTHR35175">
    <property type="entry name" value="DUF1289 DOMAIN-CONTAINING PROTEIN"/>
    <property type="match status" value="1"/>
</dbReference>
<dbReference type="RefSeq" id="WP_124936580.1">
    <property type="nucleotide sequence ID" value="NZ_RJVQ01000002.1"/>
</dbReference>
<keyword evidence="2" id="KW-1185">Reference proteome</keyword>
<dbReference type="AlphaFoldDB" id="A0A3N9TLB0"/>
<evidence type="ECO:0000313" key="1">
    <source>
        <dbReference type="EMBL" id="RQW64385.1"/>
    </source>
</evidence>
<comment type="caution">
    <text evidence="1">The sequence shown here is derived from an EMBL/GenBank/DDBJ whole genome shotgun (WGS) entry which is preliminary data.</text>
</comment>
<protein>
    <submittedName>
        <fullName evidence="1">DUF1289 domain-containing protein</fullName>
    </submittedName>
</protein>
<dbReference type="Pfam" id="PF06945">
    <property type="entry name" value="DUF1289"/>
    <property type="match status" value="1"/>
</dbReference>
<sequence length="67" mass="8029">MKIIREKNREKLIPNPCIRNCCLDDDDICLGCRRKLSEILEWHDASVERKQQILDDSRQRKSHHSNQ</sequence>
<dbReference type="InterPro" id="IPR010710">
    <property type="entry name" value="DUF1289"/>
</dbReference>
<name>A0A3N9TLB0_9VIBR</name>